<sequence length="88" mass="9423">MQTPPSGAAAPPRPQTYQVPSQSLLHFRRVSLNSAVNRGVVDIHIAFNQHLLQLTVADAIFAASANHPSNDASLNMSTFTTLINTVKG</sequence>
<evidence type="ECO:0000313" key="1">
    <source>
        <dbReference type="EMBL" id="SFM88377.1"/>
    </source>
</evidence>
<protein>
    <submittedName>
        <fullName evidence="1">Uncharacterized protein</fullName>
    </submittedName>
</protein>
<accession>A0A1I4UH93</accession>
<dbReference type="Proteomes" id="UP000242222">
    <property type="component" value="Unassembled WGS sequence"/>
</dbReference>
<organism evidence="1 2">
    <name type="scientific">Izhakiella capsodis</name>
    <dbReference type="NCBI Taxonomy" id="1367852"/>
    <lineage>
        <taxon>Bacteria</taxon>
        <taxon>Pseudomonadati</taxon>
        <taxon>Pseudomonadota</taxon>
        <taxon>Gammaproteobacteria</taxon>
        <taxon>Enterobacterales</taxon>
        <taxon>Erwiniaceae</taxon>
        <taxon>Izhakiella</taxon>
    </lineage>
</organism>
<dbReference type="AlphaFoldDB" id="A0A1I4UH93"/>
<gene>
    <name evidence="1" type="ORF">SAMN05216516_101132</name>
</gene>
<name>A0A1I4UH93_9GAMM</name>
<evidence type="ECO:0000313" key="2">
    <source>
        <dbReference type="Proteomes" id="UP000242222"/>
    </source>
</evidence>
<reference evidence="2" key="1">
    <citation type="submission" date="2016-10" db="EMBL/GenBank/DDBJ databases">
        <authorList>
            <person name="Varghese N."/>
            <person name="Submissions S."/>
        </authorList>
    </citation>
    <scope>NUCLEOTIDE SEQUENCE [LARGE SCALE GENOMIC DNA]</scope>
    <source>
        <strain evidence="2">N6PO6</strain>
    </source>
</reference>
<dbReference type="EMBL" id="FOVC01000001">
    <property type="protein sequence ID" value="SFM88377.1"/>
    <property type="molecule type" value="Genomic_DNA"/>
</dbReference>
<proteinExistence type="predicted"/>
<keyword evidence="2" id="KW-1185">Reference proteome</keyword>